<protein>
    <submittedName>
        <fullName evidence="1">Uncharacterized protein</fullName>
    </submittedName>
</protein>
<gene>
    <name evidence="1" type="ORF">CSUNSWCD_368</name>
</gene>
<reference evidence="1 2" key="1">
    <citation type="journal article" date="2013" name="Genome Announc.">
        <title>Genome Sequence of Campylobacter showae UNSWCD, Isolated from a Patient with Crohn's Disease.</title>
        <authorList>
            <person name="Tay A.P."/>
            <person name="Kaakoush N.O."/>
            <person name="Deshpande N.P."/>
            <person name="Chen Z."/>
            <person name="Mitchell H."/>
            <person name="Wilkins M.R."/>
        </authorList>
    </citation>
    <scope>NUCLEOTIDE SEQUENCE [LARGE SCALE GENOMIC DNA]</scope>
    <source>
        <strain evidence="1 2">CSUNSWCD</strain>
    </source>
</reference>
<organism evidence="1 2">
    <name type="scientific">Campylobacter showae CSUNSWCD</name>
    <dbReference type="NCBI Taxonomy" id="1244083"/>
    <lineage>
        <taxon>Bacteria</taxon>
        <taxon>Pseudomonadati</taxon>
        <taxon>Campylobacterota</taxon>
        <taxon>Epsilonproteobacteria</taxon>
        <taxon>Campylobacterales</taxon>
        <taxon>Campylobacteraceae</taxon>
        <taxon>Campylobacter</taxon>
    </lineage>
</organism>
<dbReference type="AlphaFoldDB" id="M5IT80"/>
<evidence type="ECO:0000313" key="1">
    <source>
        <dbReference type="EMBL" id="EKU12428.1"/>
    </source>
</evidence>
<dbReference type="PATRIC" id="fig|1244083.3.peg.374"/>
<comment type="caution">
    <text evidence="1">The sequence shown here is derived from an EMBL/GenBank/DDBJ whole genome shotgun (WGS) entry which is preliminary data.</text>
</comment>
<sequence>MPTFCMDGVCRPLNFRKLVKFNPCARRISQAGTFSIKFTESNLPRKGSRAIFG</sequence>
<name>M5IT80_9BACT</name>
<dbReference type="Proteomes" id="UP000011939">
    <property type="component" value="Unassembled WGS sequence"/>
</dbReference>
<evidence type="ECO:0000313" key="2">
    <source>
        <dbReference type="Proteomes" id="UP000011939"/>
    </source>
</evidence>
<dbReference type="STRING" id="1244083.CSUNSWCD_368"/>
<proteinExistence type="predicted"/>
<dbReference type="EMBL" id="AMZQ01000001">
    <property type="protein sequence ID" value="EKU12428.1"/>
    <property type="molecule type" value="Genomic_DNA"/>
</dbReference>
<accession>M5IT80</accession>